<comment type="subcellular location">
    <subcellularLocation>
        <location evidence="1">Secreted</location>
    </subcellularLocation>
</comment>
<dbReference type="PRINTS" id="PR00313">
    <property type="entry name" value="CABNDNGRPT"/>
</dbReference>
<protein>
    <recommendedName>
        <fullName evidence="5">Alkaline phosphatase</fullName>
    </recommendedName>
</protein>
<dbReference type="SUPFAM" id="SSF51120">
    <property type="entry name" value="beta-Roll"/>
    <property type="match status" value="3"/>
</dbReference>
<dbReference type="Gene3D" id="2.150.10.10">
    <property type="entry name" value="Serralysin-like metalloprotease, C-terminal"/>
    <property type="match status" value="3"/>
</dbReference>
<dbReference type="PROSITE" id="PS00330">
    <property type="entry name" value="HEMOLYSIN_CALCIUM"/>
    <property type="match status" value="5"/>
</dbReference>
<dbReference type="EMBL" id="UOEQ01000450">
    <property type="protein sequence ID" value="VAW23184.1"/>
    <property type="molecule type" value="Genomic_DNA"/>
</dbReference>
<dbReference type="GO" id="GO:0005576">
    <property type="term" value="C:extracellular region"/>
    <property type="evidence" value="ECO:0007669"/>
    <property type="project" value="UniProtKB-SubCell"/>
</dbReference>
<dbReference type="InterPro" id="IPR011049">
    <property type="entry name" value="Serralysin-like_metalloprot_C"/>
</dbReference>
<evidence type="ECO:0008006" key="5">
    <source>
        <dbReference type="Google" id="ProtNLM"/>
    </source>
</evidence>
<dbReference type="InterPro" id="IPR018511">
    <property type="entry name" value="Hemolysin-typ_Ca-bd_CS"/>
</dbReference>
<feature type="non-terminal residue" evidence="4">
    <location>
        <position position="1"/>
    </location>
</feature>
<reference evidence="4" key="1">
    <citation type="submission" date="2018-06" db="EMBL/GenBank/DDBJ databases">
        <authorList>
            <person name="Zhirakovskaya E."/>
        </authorList>
    </citation>
    <scope>NUCLEOTIDE SEQUENCE</scope>
</reference>
<evidence type="ECO:0000256" key="3">
    <source>
        <dbReference type="SAM" id="MobiDB-lite"/>
    </source>
</evidence>
<sequence length="503" mass="50198">VLGFVEQSVSILSSGKTLIVGATAVSPADTNESYGVQSAIETIAGTGGDDVIYADNQDYAPSGTSSRLVEITLDLPFESWTPVSLIVTNLPPGMSVLNAIETSKGYLIELTPDTAFLHTIELNFTLPVDGAVQDANGFYDIDSISIEYTLVDPRGDTGQSQASAAIGLREILGDADLQFIDPATGNIVTAIDANPPGNIINAGAGNDEIYAATGADQIDGGGGEDLVSYSVSSAAVDVDLGANTASGGYAEGDVLSNIENLEGSRFDDNLVGNADDNILTGLAGADQIDGGAGTDTANYFASDEGVTVSLVTGLGTGGDAQGDQLSNIENLIGSEFDDQLIGDAGINRIDGGDGDDIIAGSVGADELIGGDGVDILDYSTSAAAINVNLATQSGTGGDATGDNFSGFEGITGTAFDDVLVGDGNDNRLQGGDGNDNLTGGAGADSLIGGDGDDNLTGGSGADEIDGGDGVDTAIYSASSAGVSVSLATGVGNGGDAQDDKVFY</sequence>
<dbReference type="InterPro" id="IPR050557">
    <property type="entry name" value="RTX_toxin/Mannuronan_C5-epim"/>
</dbReference>
<evidence type="ECO:0000256" key="1">
    <source>
        <dbReference type="ARBA" id="ARBA00004613"/>
    </source>
</evidence>
<dbReference type="Pfam" id="PF00353">
    <property type="entry name" value="HemolysinCabind"/>
    <property type="match status" value="5"/>
</dbReference>
<dbReference type="InterPro" id="IPR001343">
    <property type="entry name" value="Hemolysn_Ca-bd"/>
</dbReference>
<dbReference type="PANTHER" id="PTHR38340">
    <property type="entry name" value="S-LAYER PROTEIN"/>
    <property type="match status" value="1"/>
</dbReference>
<dbReference type="PANTHER" id="PTHR38340:SF1">
    <property type="entry name" value="S-LAYER PROTEIN"/>
    <property type="match status" value="1"/>
</dbReference>
<name>A0A3B0USW8_9ZZZZ</name>
<keyword evidence="2" id="KW-0964">Secreted</keyword>
<proteinExistence type="predicted"/>
<dbReference type="AlphaFoldDB" id="A0A3B0USW8"/>
<dbReference type="GO" id="GO:0005509">
    <property type="term" value="F:calcium ion binding"/>
    <property type="evidence" value="ECO:0007669"/>
    <property type="project" value="InterPro"/>
</dbReference>
<accession>A0A3B0USW8</accession>
<evidence type="ECO:0000313" key="4">
    <source>
        <dbReference type="EMBL" id="VAW23184.1"/>
    </source>
</evidence>
<evidence type="ECO:0000256" key="2">
    <source>
        <dbReference type="ARBA" id="ARBA00022525"/>
    </source>
</evidence>
<gene>
    <name evidence="4" type="ORF">MNBD_ALPHA11-292</name>
</gene>
<feature type="non-terminal residue" evidence="4">
    <location>
        <position position="503"/>
    </location>
</feature>
<feature type="region of interest" description="Disordered" evidence="3">
    <location>
        <begin position="424"/>
        <end position="466"/>
    </location>
</feature>
<organism evidence="4">
    <name type="scientific">hydrothermal vent metagenome</name>
    <dbReference type="NCBI Taxonomy" id="652676"/>
    <lineage>
        <taxon>unclassified sequences</taxon>
        <taxon>metagenomes</taxon>
        <taxon>ecological metagenomes</taxon>
    </lineage>
</organism>